<proteinExistence type="inferred from homology"/>
<keyword evidence="6 10" id="KW-0548">Nucleotidyltransferase</keyword>
<evidence type="ECO:0000256" key="8">
    <source>
        <dbReference type="ARBA" id="ARBA00022932"/>
    </source>
</evidence>
<comment type="function">
    <text evidence="10">Confers DNA tethering and processivity to DNA polymerases and other proteins. Acts as a clamp, forming a ring around DNA (a reaction catalyzed by the clamp-loading complex) which diffuses in an ATP-independent manner freely and bidirectionally along dsDNA. Initially characterized for its ability to contact the catalytic subunit of DNA polymerase III (Pol III), a complex, multichain enzyme responsible for most of the replicative synthesis in bacteria; Pol III exhibits 3'-5' exonuclease proofreading activity. The beta chain is required for initiation of replication as well as for processivity of DNA replication.</text>
</comment>
<dbReference type="Gene3D" id="3.10.150.10">
    <property type="entry name" value="DNA Polymerase III, subunit A, domain 2"/>
    <property type="match status" value="3"/>
</dbReference>
<dbReference type="AlphaFoldDB" id="A0A809REK3"/>
<dbReference type="GO" id="GO:0003677">
    <property type="term" value="F:DNA binding"/>
    <property type="evidence" value="ECO:0007669"/>
    <property type="project" value="UniProtKB-UniRule"/>
</dbReference>
<dbReference type="GO" id="GO:0003887">
    <property type="term" value="F:DNA-directed DNA polymerase activity"/>
    <property type="evidence" value="ECO:0007669"/>
    <property type="project" value="UniProtKB-UniRule"/>
</dbReference>
<keyword evidence="7 10" id="KW-0235">DNA replication</keyword>
<evidence type="ECO:0000256" key="3">
    <source>
        <dbReference type="ARBA" id="ARBA00021035"/>
    </source>
</evidence>
<evidence type="ECO:0000256" key="9">
    <source>
        <dbReference type="ARBA" id="ARBA00023125"/>
    </source>
</evidence>
<evidence type="ECO:0000256" key="7">
    <source>
        <dbReference type="ARBA" id="ARBA00022705"/>
    </source>
</evidence>
<keyword evidence="5 10" id="KW-0808">Transferase</keyword>
<dbReference type="PANTHER" id="PTHR30478">
    <property type="entry name" value="DNA POLYMERASE III SUBUNIT BETA"/>
    <property type="match status" value="1"/>
</dbReference>
<dbReference type="GO" id="GO:0005737">
    <property type="term" value="C:cytoplasm"/>
    <property type="evidence" value="ECO:0007669"/>
    <property type="project" value="UniProtKB-SubCell"/>
</dbReference>
<dbReference type="InterPro" id="IPR046938">
    <property type="entry name" value="DNA_clamp_sf"/>
</dbReference>
<feature type="domain" description="DNA polymerase III beta sliding clamp central" evidence="12">
    <location>
        <begin position="140"/>
        <end position="253"/>
    </location>
</feature>
<evidence type="ECO:0000259" key="11">
    <source>
        <dbReference type="Pfam" id="PF00712"/>
    </source>
</evidence>
<evidence type="ECO:0000256" key="5">
    <source>
        <dbReference type="ARBA" id="ARBA00022679"/>
    </source>
</evidence>
<dbReference type="KEGG" id="sniv:SFSGTM_00020"/>
<dbReference type="SUPFAM" id="SSF55979">
    <property type="entry name" value="DNA clamp"/>
    <property type="match status" value="3"/>
</dbReference>
<dbReference type="InterPro" id="IPR022635">
    <property type="entry name" value="DNA_polIII_beta_C"/>
</dbReference>
<dbReference type="GO" id="GO:0009360">
    <property type="term" value="C:DNA polymerase III complex"/>
    <property type="evidence" value="ECO:0007669"/>
    <property type="project" value="InterPro"/>
</dbReference>
<dbReference type="GO" id="GO:0006271">
    <property type="term" value="P:DNA strand elongation involved in DNA replication"/>
    <property type="evidence" value="ECO:0007669"/>
    <property type="project" value="TreeGrafter"/>
</dbReference>
<name>A0A809REK3_9PROT</name>
<dbReference type="Pfam" id="PF00712">
    <property type="entry name" value="DNA_pol3_beta"/>
    <property type="match status" value="1"/>
</dbReference>
<evidence type="ECO:0000313" key="14">
    <source>
        <dbReference type="EMBL" id="BBO99293.1"/>
    </source>
</evidence>
<dbReference type="PANTHER" id="PTHR30478:SF0">
    <property type="entry name" value="BETA SLIDING CLAMP"/>
    <property type="match status" value="1"/>
</dbReference>
<dbReference type="Pfam" id="PF02767">
    <property type="entry name" value="DNA_pol3_beta_2"/>
    <property type="match status" value="1"/>
</dbReference>
<comment type="subunit">
    <text evidence="10">Forms a ring-shaped head-to-tail homodimer around DNA.</text>
</comment>
<gene>
    <name evidence="14" type="primary">dnaN</name>
    <name evidence="14" type="ORF">SFSGTM_00020</name>
</gene>
<dbReference type="CDD" id="cd00140">
    <property type="entry name" value="beta_clamp"/>
    <property type="match status" value="1"/>
</dbReference>
<evidence type="ECO:0000256" key="1">
    <source>
        <dbReference type="ARBA" id="ARBA00004496"/>
    </source>
</evidence>
<evidence type="ECO:0000313" key="15">
    <source>
        <dbReference type="Proteomes" id="UP000463939"/>
    </source>
</evidence>
<evidence type="ECO:0000259" key="12">
    <source>
        <dbReference type="Pfam" id="PF02767"/>
    </source>
</evidence>
<keyword evidence="8 10" id="KW-0239">DNA-directed DNA polymerase</keyword>
<dbReference type="InterPro" id="IPR022637">
    <property type="entry name" value="DNA_polIII_beta_cen"/>
</dbReference>
<evidence type="ECO:0000256" key="10">
    <source>
        <dbReference type="PIRNR" id="PIRNR000804"/>
    </source>
</evidence>
<dbReference type="Proteomes" id="UP000463939">
    <property type="component" value="Chromosome"/>
</dbReference>
<evidence type="ECO:0000256" key="2">
    <source>
        <dbReference type="ARBA" id="ARBA00010752"/>
    </source>
</evidence>
<dbReference type="SMART" id="SM00480">
    <property type="entry name" value="POL3Bc"/>
    <property type="match status" value="1"/>
</dbReference>
<feature type="domain" description="DNA polymerase III beta sliding clamp C-terminal" evidence="13">
    <location>
        <begin position="256"/>
        <end position="375"/>
    </location>
</feature>
<dbReference type="NCBIfam" id="TIGR00663">
    <property type="entry name" value="dnan"/>
    <property type="match status" value="1"/>
</dbReference>
<reference evidence="15" key="1">
    <citation type="submission" date="2019-11" db="EMBL/GenBank/DDBJ databases">
        <title>Isolation and characterization of a novel species in the genus Sulfuriferula.</title>
        <authorList>
            <person name="Mochizuki J."/>
            <person name="Kojima H."/>
            <person name="Fukui M."/>
        </authorList>
    </citation>
    <scope>NUCLEOTIDE SEQUENCE [LARGE SCALE GENOMIC DNA]</scope>
    <source>
        <strain evidence="15">SGTM</strain>
    </source>
</reference>
<accession>A0A809REK3</accession>
<dbReference type="Pfam" id="PF02768">
    <property type="entry name" value="DNA_pol3_beta_3"/>
    <property type="match status" value="1"/>
</dbReference>
<organism evidence="14 15">
    <name type="scientific">Sulfuriferula nivalis</name>
    <dbReference type="NCBI Taxonomy" id="2675298"/>
    <lineage>
        <taxon>Bacteria</taxon>
        <taxon>Pseudomonadati</taxon>
        <taxon>Pseudomonadota</taxon>
        <taxon>Betaproteobacteria</taxon>
        <taxon>Nitrosomonadales</taxon>
        <taxon>Sulfuricellaceae</taxon>
        <taxon>Sulfuriferula</taxon>
    </lineage>
</organism>
<keyword evidence="9" id="KW-0238">DNA-binding</keyword>
<dbReference type="PIRSF" id="PIRSF000804">
    <property type="entry name" value="DNA_pol_III_b"/>
    <property type="match status" value="1"/>
</dbReference>
<evidence type="ECO:0000256" key="4">
    <source>
        <dbReference type="ARBA" id="ARBA00022490"/>
    </source>
</evidence>
<keyword evidence="15" id="KW-1185">Reference proteome</keyword>
<evidence type="ECO:0000259" key="13">
    <source>
        <dbReference type="Pfam" id="PF02768"/>
    </source>
</evidence>
<comment type="similarity">
    <text evidence="2 10">Belongs to the beta sliding clamp family.</text>
</comment>
<keyword evidence="4 10" id="KW-0963">Cytoplasm</keyword>
<feature type="domain" description="DNA polymerase III beta sliding clamp N-terminal" evidence="11">
    <location>
        <begin position="12"/>
        <end position="129"/>
    </location>
</feature>
<dbReference type="InterPro" id="IPR022634">
    <property type="entry name" value="DNA_polIII_beta_N"/>
</dbReference>
<dbReference type="GO" id="GO:0008408">
    <property type="term" value="F:3'-5' exonuclease activity"/>
    <property type="evidence" value="ECO:0007669"/>
    <property type="project" value="InterPro"/>
</dbReference>
<evidence type="ECO:0000256" key="6">
    <source>
        <dbReference type="ARBA" id="ARBA00022695"/>
    </source>
</evidence>
<sequence length="376" mass="42484">MLLRLYMLLLETNRDTLLTPLQTVMGVVEKRHTLPILSNVLIEKVGNRLSMLTTDLEIQIKIDTEISTPATEGDFAITVAAKKMVDICRAFNANAVLRLETADNQLQIKSGKSRFNVQTLPAKDFPTVDTSIEANNHIKIEQKKLKNLIAMVQYAMAQQDIRYYLNGMLLVLEDNAITVVATDGHRLCLAADTLSESVNKQEVIIPRKTILELTKLLADTDEYVTLTLFKNQIKFELGNTQLISKIIDGKFPDYNRVIPTTHKNILTANSALLQQSLQRASILSNEKFRGVRLVLSQNELKIVCNNNEQEDAQEEIEVEYQGEPLDIGFNVSYLLDALNHISSEEILCHFGDANSSMLMTIPENENYKYVIMPMRI</sequence>
<comment type="subcellular location">
    <subcellularLocation>
        <location evidence="1 10">Cytoplasm</location>
    </subcellularLocation>
</comment>
<dbReference type="EMBL" id="AP021881">
    <property type="protein sequence ID" value="BBO99293.1"/>
    <property type="molecule type" value="Genomic_DNA"/>
</dbReference>
<protein>
    <recommendedName>
        <fullName evidence="3 10">Beta sliding clamp</fullName>
    </recommendedName>
</protein>
<dbReference type="InterPro" id="IPR001001">
    <property type="entry name" value="DNA_polIII_beta"/>
</dbReference>